<evidence type="ECO:0000313" key="4">
    <source>
        <dbReference type="Proteomes" id="UP000001940"/>
    </source>
</evidence>
<dbReference type="OMA" id="ADEMNEH"/>
<feature type="coiled-coil region" evidence="1">
    <location>
        <begin position="42"/>
        <end position="73"/>
    </location>
</feature>
<organism evidence="3 4">
    <name type="scientific">Caenorhabditis elegans</name>
    <dbReference type="NCBI Taxonomy" id="6239"/>
    <lineage>
        <taxon>Eukaryota</taxon>
        <taxon>Metazoa</taxon>
        <taxon>Ecdysozoa</taxon>
        <taxon>Nematoda</taxon>
        <taxon>Chromadorea</taxon>
        <taxon>Rhabditida</taxon>
        <taxon>Rhabditina</taxon>
        <taxon>Rhabditomorpha</taxon>
        <taxon>Rhabditoidea</taxon>
        <taxon>Rhabditidae</taxon>
        <taxon>Peloderinae</taxon>
        <taxon>Caenorhabditis</taxon>
    </lineage>
</organism>
<dbReference type="Proteomes" id="UP000001940">
    <property type="component" value="Chromosome IV"/>
</dbReference>
<dbReference type="AlphaFoldDB" id="G5EF79"/>
<evidence type="ECO:0000256" key="1">
    <source>
        <dbReference type="SAM" id="Coils"/>
    </source>
</evidence>
<accession>G5EF79</accession>
<evidence type="ECO:0000313" key="5">
    <source>
        <dbReference type="WormBase" id="Y57G11B.1"/>
    </source>
</evidence>
<reference evidence="3 4" key="1">
    <citation type="journal article" date="1998" name="Science">
        <title>Genome sequence of the nematode C. elegans: a platform for investigating biology.</title>
        <authorList>
            <consortium name="The C. elegans sequencing consortium"/>
            <person name="Sulson J.E."/>
            <person name="Waterston R."/>
        </authorList>
    </citation>
    <scope>NUCLEOTIDE SEQUENCE [LARGE SCALE GENOMIC DNA]</scope>
    <source>
        <strain evidence="3 4">Bristol N2</strain>
    </source>
</reference>
<keyword evidence="4" id="KW-1185">Reference proteome</keyword>
<name>G5EF79_CAEEL</name>
<dbReference type="InParanoid" id="G5EF79"/>
<keyword evidence="1" id="KW-0175">Coiled coil</keyword>
<sequence>MELVAYAMAAKLITETVQITINSISETLETINSDPTVRIDNLNELKRRNDEAHSQYMKELKEAREESDDALAKRQATADSQISELINSNNEAIRELQKKFDEDAAAYDRSIKETTREHDQKMKEMRSETREAQEKAERNHREKMSKIKEDHDKERVAALQKIDAAKKEGAEMIALVEMEKQKIVRERADEMNEHHKNMETMTKEYHQKREEIHEVIKNKKLDILKDKREHQRIEHEKISENMKNAFNALLNVQRENNAKHLVSNFQQLFEPVEDVKKLLDSVKIKIELVDGKDPKIEAEQLYDLEEIQAKKSIFENRIRRLRSILIHSSFTDRKLHEICSTTISNIETLMNKSDILSVCHHFPRAVEKQDLKKIKHYADMARSLSDTFSQELGNIIDTFSTSSGMYIIEKEHQEAIEN</sequence>
<feature type="compositionally biased region" description="Basic and acidic residues" evidence="2">
    <location>
        <begin position="109"/>
        <end position="154"/>
    </location>
</feature>
<dbReference type="AGR" id="WB:WBGene00013294"/>
<dbReference type="PhylomeDB" id="G5EF79"/>
<feature type="region of interest" description="Disordered" evidence="2">
    <location>
        <begin position="108"/>
        <end position="154"/>
    </location>
</feature>
<dbReference type="CTD" id="190365"/>
<evidence type="ECO:0000313" key="3">
    <source>
        <dbReference type="EMBL" id="CAB16502.1"/>
    </source>
</evidence>
<dbReference type="HOGENOM" id="CLU_657628_0_0_1"/>
<dbReference type="STRING" id="6239.Y57G11B.1.1"/>
<dbReference type="PaxDb" id="6239-Y57G11B.1"/>
<dbReference type="RefSeq" id="NP_502766.1">
    <property type="nucleotide sequence ID" value="NM_070365.2"/>
</dbReference>
<dbReference type="FunCoup" id="G5EF79">
    <property type="interactions" value="178"/>
</dbReference>
<evidence type="ECO:0000256" key="2">
    <source>
        <dbReference type="SAM" id="MobiDB-lite"/>
    </source>
</evidence>
<proteinExistence type="predicted"/>
<dbReference type="KEGG" id="cel:CELE_Y57G11B.1"/>
<dbReference type="GeneID" id="190365"/>
<protein>
    <submittedName>
        <fullName evidence="3">Protein containing ALS2cr12 (ALS2CR12) signature</fullName>
    </submittedName>
</protein>
<dbReference type="OrthoDB" id="5911377at2759"/>
<dbReference type="WormBase" id="Y57G11B.1">
    <property type="protein sequence ID" value="CE16665"/>
    <property type="gene ID" value="WBGene00013294"/>
    <property type="gene designation" value="pals-30"/>
</dbReference>
<dbReference type="PIR" id="T25368">
    <property type="entry name" value="T25368"/>
</dbReference>
<dbReference type="SMR" id="G5EF79"/>
<gene>
    <name evidence="3 5" type="primary">pals-30</name>
    <name evidence="3" type="ORF">CELE_Y57G11B.1</name>
    <name evidence="5" type="ORF">Y57G11B.1</name>
</gene>
<dbReference type="Bgee" id="WBGene00013294">
    <property type="expression patterns" value="Expressed in larva"/>
</dbReference>
<dbReference type="EMBL" id="BX284604">
    <property type="protein sequence ID" value="CAB16502.1"/>
    <property type="molecule type" value="Genomic_DNA"/>
</dbReference>